<dbReference type="InterPro" id="IPR003660">
    <property type="entry name" value="HAMP_dom"/>
</dbReference>
<feature type="domain" description="HAMP" evidence="12">
    <location>
        <begin position="175"/>
        <end position="228"/>
    </location>
</feature>
<dbReference type="InterPro" id="IPR003661">
    <property type="entry name" value="HisK_dim/P_dom"/>
</dbReference>
<sequence>MASIPGHRGTTAAARFRRTLRTRLILAFGLLGLLLITSFIFTTYWFSTLLDADTRGFLQSSVNRSADAFYRNPRSPFAELSNLRAYRYPPNQPDQLFNPDWAMYSNGVYHVSSIDENGHEFNYRLAVRKDPQQWFFIAMDQTQAIKTQRRVTVILFAMGLTALLVTLLVGWWLANTVMRPVTELAADLKKSSRSPDAKFKTDRIPNDEVGQLAQALDDYSERLREVVQRDQEFNADVSHELRTPLAVIRGATELLLTTPNLDDRTRTRIKRIQRSEQQCTDLISSMLLLSRNERGTGNVDVAKLCEQLIDAHREQVGRKPVVLRFEGEPGLVVNAPESSVSVALGNLIGNAVKYTQEGEVLVRLEGDIVRVIDNGPGLSVDDMSKLFQRGYRGTHVGHSQGGGIGLSIVRRLCALYGWEVSVLPHNPRGVEASLYFDPHKTRPTPTGA</sequence>
<comment type="caution">
    <text evidence="13">The sequence shown here is derived from an EMBL/GenBank/DDBJ whole genome shotgun (WGS) entry which is preliminary data.</text>
</comment>
<keyword evidence="4" id="KW-0597">Phosphoprotein</keyword>
<evidence type="ECO:0000256" key="10">
    <source>
        <dbReference type="SAM" id="Phobius"/>
    </source>
</evidence>
<keyword evidence="5" id="KW-0808">Transferase</keyword>
<evidence type="ECO:0000256" key="7">
    <source>
        <dbReference type="ARBA" id="ARBA00022777"/>
    </source>
</evidence>
<reference evidence="13 14" key="1">
    <citation type="submission" date="2024-01" db="EMBL/GenBank/DDBJ databases">
        <title>Novel species of the genus Luteimonas isolated from rivers.</title>
        <authorList>
            <person name="Lu H."/>
        </authorList>
    </citation>
    <scope>NUCLEOTIDE SEQUENCE [LARGE SCALE GENOMIC DNA]</scope>
    <source>
        <strain evidence="13 14">FXH3W</strain>
    </source>
</reference>
<dbReference type="InterPro" id="IPR036890">
    <property type="entry name" value="HATPase_C_sf"/>
</dbReference>
<dbReference type="EMBL" id="JAZHBO010000001">
    <property type="protein sequence ID" value="MEF2155526.1"/>
    <property type="molecule type" value="Genomic_DNA"/>
</dbReference>
<keyword evidence="6 10" id="KW-0812">Transmembrane</keyword>
<evidence type="ECO:0000259" key="12">
    <source>
        <dbReference type="PROSITE" id="PS50885"/>
    </source>
</evidence>
<keyword evidence="10" id="KW-0472">Membrane</keyword>
<dbReference type="SMART" id="SM00388">
    <property type="entry name" value="HisKA"/>
    <property type="match status" value="1"/>
</dbReference>
<proteinExistence type="predicted"/>
<accession>A0ABU7V0F1</accession>
<evidence type="ECO:0000256" key="9">
    <source>
        <dbReference type="ARBA" id="ARBA00023012"/>
    </source>
</evidence>
<keyword evidence="8 10" id="KW-1133">Transmembrane helix</keyword>
<dbReference type="PROSITE" id="PS50109">
    <property type="entry name" value="HIS_KIN"/>
    <property type="match status" value="1"/>
</dbReference>
<dbReference type="RefSeq" id="WP_331689206.1">
    <property type="nucleotide sequence ID" value="NZ_JAZHBN010000002.1"/>
</dbReference>
<dbReference type="EC" id="2.7.13.3" evidence="3"/>
<dbReference type="Gene3D" id="3.30.565.10">
    <property type="entry name" value="Histidine kinase-like ATPase, C-terminal domain"/>
    <property type="match status" value="1"/>
</dbReference>
<evidence type="ECO:0000313" key="14">
    <source>
        <dbReference type="Proteomes" id="UP001356170"/>
    </source>
</evidence>
<dbReference type="PANTHER" id="PTHR45436:SF16">
    <property type="entry name" value="HISTIDINE KINASE"/>
    <property type="match status" value="1"/>
</dbReference>
<dbReference type="CDD" id="cd00082">
    <property type="entry name" value="HisKA"/>
    <property type="match status" value="1"/>
</dbReference>
<feature type="transmembrane region" description="Helical" evidence="10">
    <location>
        <begin position="153"/>
        <end position="174"/>
    </location>
</feature>
<evidence type="ECO:0000256" key="2">
    <source>
        <dbReference type="ARBA" id="ARBA00004370"/>
    </source>
</evidence>
<keyword evidence="7 13" id="KW-0418">Kinase</keyword>
<feature type="domain" description="Histidine kinase" evidence="11">
    <location>
        <begin position="236"/>
        <end position="440"/>
    </location>
</feature>
<dbReference type="InterPro" id="IPR005467">
    <property type="entry name" value="His_kinase_dom"/>
</dbReference>
<dbReference type="Gene3D" id="1.10.287.130">
    <property type="match status" value="1"/>
</dbReference>
<dbReference type="Pfam" id="PF00512">
    <property type="entry name" value="HisKA"/>
    <property type="match status" value="1"/>
</dbReference>
<evidence type="ECO:0000256" key="1">
    <source>
        <dbReference type="ARBA" id="ARBA00000085"/>
    </source>
</evidence>
<dbReference type="SUPFAM" id="SSF47384">
    <property type="entry name" value="Homodimeric domain of signal transducing histidine kinase"/>
    <property type="match status" value="1"/>
</dbReference>
<comment type="catalytic activity">
    <reaction evidence="1">
        <text>ATP + protein L-histidine = ADP + protein N-phospho-L-histidine.</text>
        <dbReference type="EC" id="2.7.13.3"/>
    </reaction>
</comment>
<evidence type="ECO:0000256" key="3">
    <source>
        <dbReference type="ARBA" id="ARBA00012438"/>
    </source>
</evidence>
<dbReference type="Proteomes" id="UP001356170">
    <property type="component" value="Unassembled WGS sequence"/>
</dbReference>
<keyword evidence="9" id="KW-0902">Two-component regulatory system</keyword>
<dbReference type="InterPro" id="IPR036097">
    <property type="entry name" value="HisK_dim/P_sf"/>
</dbReference>
<protein>
    <recommendedName>
        <fullName evidence="3">histidine kinase</fullName>
        <ecNumber evidence="3">2.7.13.3</ecNumber>
    </recommendedName>
</protein>
<comment type="subcellular location">
    <subcellularLocation>
        <location evidence="2">Membrane</location>
    </subcellularLocation>
</comment>
<gene>
    <name evidence="13" type="ORF">V3390_04670</name>
</gene>
<dbReference type="Gene3D" id="6.10.340.10">
    <property type="match status" value="1"/>
</dbReference>
<dbReference type="InterPro" id="IPR003594">
    <property type="entry name" value="HATPase_dom"/>
</dbReference>
<evidence type="ECO:0000256" key="4">
    <source>
        <dbReference type="ARBA" id="ARBA00022553"/>
    </source>
</evidence>
<evidence type="ECO:0000256" key="5">
    <source>
        <dbReference type="ARBA" id="ARBA00022679"/>
    </source>
</evidence>
<keyword evidence="14" id="KW-1185">Reference proteome</keyword>
<dbReference type="GO" id="GO:0016301">
    <property type="term" value="F:kinase activity"/>
    <property type="evidence" value="ECO:0007669"/>
    <property type="project" value="UniProtKB-KW"/>
</dbReference>
<evidence type="ECO:0000259" key="11">
    <source>
        <dbReference type="PROSITE" id="PS50109"/>
    </source>
</evidence>
<organism evidence="13 14">
    <name type="scientific">Aquilutibacter rugosus</name>
    <dbReference type="NCBI Taxonomy" id="3115820"/>
    <lineage>
        <taxon>Bacteria</taxon>
        <taxon>Pseudomonadati</taxon>
        <taxon>Pseudomonadota</taxon>
        <taxon>Gammaproteobacteria</taxon>
        <taxon>Lysobacterales</taxon>
        <taxon>Lysobacteraceae</taxon>
        <taxon>Aquilutibacter</taxon>
    </lineage>
</organism>
<dbReference type="Pfam" id="PF02518">
    <property type="entry name" value="HATPase_c"/>
    <property type="match status" value="1"/>
</dbReference>
<dbReference type="SMART" id="SM00387">
    <property type="entry name" value="HATPase_c"/>
    <property type="match status" value="1"/>
</dbReference>
<evidence type="ECO:0000256" key="6">
    <source>
        <dbReference type="ARBA" id="ARBA00022692"/>
    </source>
</evidence>
<name>A0ABU7V0F1_9GAMM</name>
<feature type="transmembrane region" description="Helical" evidence="10">
    <location>
        <begin position="24"/>
        <end position="46"/>
    </location>
</feature>
<evidence type="ECO:0000256" key="8">
    <source>
        <dbReference type="ARBA" id="ARBA00022989"/>
    </source>
</evidence>
<evidence type="ECO:0000313" key="13">
    <source>
        <dbReference type="EMBL" id="MEF2155526.1"/>
    </source>
</evidence>
<dbReference type="SUPFAM" id="SSF55874">
    <property type="entry name" value="ATPase domain of HSP90 chaperone/DNA topoisomerase II/histidine kinase"/>
    <property type="match status" value="1"/>
</dbReference>
<dbReference type="PANTHER" id="PTHR45436">
    <property type="entry name" value="SENSOR HISTIDINE KINASE YKOH"/>
    <property type="match status" value="1"/>
</dbReference>
<dbReference type="InterPro" id="IPR050428">
    <property type="entry name" value="TCS_sensor_his_kinase"/>
</dbReference>
<dbReference type="PROSITE" id="PS50885">
    <property type="entry name" value="HAMP"/>
    <property type="match status" value="1"/>
</dbReference>